<keyword evidence="3" id="KW-0808">Transferase</keyword>
<dbReference type="PANTHER" id="PTHR12129">
    <property type="entry name" value="HEPARAN SULFATE 2-O-SULFOTRANSFERASE"/>
    <property type="match status" value="1"/>
</dbReference>
<dbReference type="AlphaFoldDB" id="A0A6J2UL90"/>
<dbReference type="SUPFAM" id="SSF52540">
    <property type="entry name" value="P-loop containing nucleoside triphosphate hydrolases"/>
    <property type="match status" value="1"/>
</dbReference>
<evidence type="ECO:0000256" key="9">
    <source>
        <dbReference type="ARBA" id="ARBA00023180"/>
    </source>
</evidence>
<dbReference type="GO" id="GO:0000139">
    <property type="term" value="C:Golgi membrane"/>
    <property type="evidence" value="ECO:0007669"/>
    <property type="project" value="UniProtKB-SubCell"/>
</dbReference>
<evidence type="ECO:0000256" key="2">
    <source>
        <dbReference type="ARBA" id="ARBA00010569"/>
    </source>
</evidence>
<keyword evidence="4" id="KW-0812">Transmembrane</keyword>
<accession>A0A6J2UL90</accession>
<dbReference type="Proteomes" id="UP000504634">
    <property type="component" value="Unplaced"/>
</dbReference>
<dbReference type="Gene3D" id="3.40.50.300">
    <property type="entry name" value="P-loop containing nucleotide triphosphate hydrolases"/>
    <property type="match status" value="2"/>
</dbReference>
<dbReference type="GeneID" id="115634430"/>
<protein>
    <submittedName>
        <fullName evidence="11">Heparan sulfate 2-O-sulfotransferase pipe-like</fullName>
    </submittedName>
</protein>
<evidence type="ECO:0000256" key="6">
    <source>
        <dbReference type="ARBA" id="ARBA00022989"/>
    </source>
</evidence>
<evidence type="ECO:0000256" key="3">
    <source>
        <dbReference type="ARBA" id="ARBA00022679"/>
    </source>
</evidence>
<keyword evidence="6" id="KW-1133">Transmembrane helix</keyword>
<dbReference type="Pfam" id="PF03567">
    <property type="entry name" value="Sulfotransfer_2"/>
    <property type="match status" value="2"/>
</dbReference>
<keyword evidence="9" id="KW-0325">Glycoprotein</keyword>
<keyword evidence="7" id="KW-0333">Golgi apparatus</keyword>
<organism evidence="10 11">
    <name type="scientific">Drosophila lebanonensis</name>
    <name type="common">Fruit fly</name>
    <name type="synonym">Scaptodrosophila lebanonensis</name>
    <dbReference type="NCBI Taxonomy" id="7225"/>
    <lineage>
        <taxon>Eukaryota</taxon>
        <taxon>Metazoa</taxon>
        <taxon>Ecdysozoa</taxon>
        <taxon>Arthropoda</taxon>
        <taxon>Hexapoda</taxon>
        <taxon>Insecta</taxon>
        <taxon>Pterygota</taxon>
        <taxon>Neoptera</taxon>
        <taxon>Endopterygota</taxon>
        <taxon>Diptera</taxon>
        <taxon>Brachycera</taxon>
        <taxon>Muscomorpha</taxon>
        <taxon>Ephydroidea</taxon>
        <taxon>Drosophilidae</taxon>
        <taxon>Scaptodrosophila</taxon>
    </lineage>
</organism>
<evidence type="ECO:0000256" key="7">
    <source>
        <dbReference type="ARBA" id="ARBA00023034"/>
    </source>
</evidence>
<dbReference type="InterPro" id="IPR005331">
    <property type="entry name" value="Sulfotransferase"/>
</dbReference>
<dbReference type="PANTHER" id="PTHR12129:SF20">
    <property type="entry name" value="HEPARAN SULFATE 2-O-SULFOTRANSFERASE PIPE"/>
    <property type="match status" value="1"/>
</dbReference>
<keyword evidence="5" id="KW-0735">Signal-anchor</keyword>
<sequence>MIVLNLKLLFIPYGISQEHFYTASLLVSLSSQRLNNTRNAQLDVIFFNRAAKVGSEALMELLLSIAQKNKLNILTQGPLKVLTRTRTLKQQMKQALWVSRLSPGTVYIEHCNWLNFTNFKLPLPIYVNLVRDPVERVISWYYYVRGAYRNAIFYHLFPHKPMQPEAWYKKSYNQCVRSGDEECQYVPESIQDTVANYKRQTLFFCGDGWECLPFDSPSAVQQAKRNVERDYAVVGSWEDTNITLAVLEAYIPRFFRHVQNLPQLRTLYLNNTRYSNNSIAVFNRPTRALTEPLLHLLRELSAINDMNIVVNGPVRSMNRTRTIHQQAIEMKWITDLEEGTLYMTHGNWLNFKDVERLPPVWISFVRDPVDRVIDNYYRKRRIEKRAINRRFFPGLSQNPKALSTQSFNDCVRSANPECQYIPNAMDDVVKDFRRQSLFFCGHDNDCLPFNSAYAIQIAKRNVEKEYAVVGTWEEIYITLTVLENAQPTDQ</sequence>
<keyword evidence="8" id="KW-0472">Membrane</keyword>
<evidence type="ECO:0000256" key="4">
    <source>
        <dbReference type="ARBA" id="ARBA00022692"/>
    </source>
</evidence>
<evidence type="ECO:0000256" key="8">
    <source>
        <dbReference type="ARBA" id="ARBA00023136"/>
    </source>
</evidence>
<dbReference type="InterPro" id="IPR007734">
    <property type="entry name" value="Heparan_SO4_2-O-STrfase"/>
</dbReference>
<proteinExistence type="inferred from homology"/>
<reference evidence="11" key="1">
    <citation type="submission" date="2025-08" db="UniProtKB">
        <authorList>
            <consortium name="RefSeq"/>
        </authorList>
    </citation>
    <scope>IDENTIFICATION</scope>
    <source>
        <strain evidence="11">11010-0011.00</strain>
        <tissue evidence="11">Whole body</tissue>
    </source>
</reference>
<gene>
    <name evidence="11" type="primary">LOC115634430</name>
</gene>
<dbReference type="RefSeq" id="XP_030387997.1">
    <property type="nucleotide sequence ID" value="XM_030532137.1"/>
</dbReference>
<name>A0A6J2UL90_DROLE</name>
<evidence type="ECO:0000313" key="11">
    <source>
        <dbReference type="RefSeq" id="XP_030387997.1"/>
    </source>
</evidence>
<dbReference type="OrthoDB" id="10019582at2759"/>
<evidence type="ECO:0000256" key="1">
    <source>
        <dbReference type="ARBA" id="ARBA00004323"/>
    </source>
</evidence>
<evidence type="ECO:0000313" key="10">
    <source>
        <dbReference type="Proteomes" id="UP000504634"/>
    </source>
</evidence>
<comment type="similarity">
    <text evidence="2">Belongs to the sulfotransferase 3 family.</text>
</comment>
<dbReference type="InterPro" id="IPR027417">
    <property type="entry name" value="P-loop_NTPase"/>
</dbReference>
<evidence type="ECO:0000256" key="5">
    <source>
        <dbReference type="ARBA" id="ARBA00022968"/>
    </source>
</evidence>
<dbReference type="GO" id="GO:0008146">
    <property type="term" value="F:sulfotransferase activity"/>
    <property type="evidence" value="ECO:0007669"/>
    <property type="project" value="InterPro"/>
</dbReference>
<keyword evidence="10" id="KW-1185">Reference proteome</keyword>
<comment type="subcellular location">
    <subcellularLocation>
        <location evidence="1">Golgi apparatus membrane</location>
        <topology evidence="1">Single-pass type II membrane protein</topology>
    </subcellularLocation>
</comment>